<dbReference type="AlphaFoldDB" id="A0A5E4B8P9"/>
<evidence type="ECO:0000313" key="2">
    <source>
        <dbReference type="EMBL" id="VTJ66043.1"/>
    </source>
</evidence>
<protein>
    <submittedName>
        <fullName evidence="2">Uncharacterized protein</fullName>
    </submittedName>
</protein>
<dbReference type="EMBL" id="CABDUW010000331">
    <property type="protein sequence ID" value="VTJ66043.1"/>
    <property type="molecule type" value="Genomic_DNA"/>
</dbReference>
<keyword evidence="3" id="KW-1185">Reference proteome</keyword>
<comment type="caution">
    <text evidence="2">The sequence shown here is derived from an EMBL/GenBank/DDBJ whole genome shotgun (WGS) entry which is preliminary data.</text>
</comment>
<proteinExistence type="predicted"/>
<dbReference type="Proteomes" id="UP000335636">
    <property type="component" value="Unassembled WGS sequence"/>
</dbReference>
<sequence length="134" mass="14227">MALRESSALTRVEKEAQKGTAGIPKPMLSCPTPTCPRAHTHSMPSLLSCHLLTKENRHPKENRYPCPALSARGAASAACLLARGQPDGRGTPVQFPECSLPFLGGHHSLVMFALMSYMLISHGPSPPLTDGSVG</sequence>
<evidence type="ECO:0000313" key="3">
    <source>
        <dbReference type="Proteomes" id="UP000335636"/>
    </source>
</evidence>
<name>A0A5E4B8P9_MARMO</name>
<evidence type="ECO:0000256" key="1">
    <source>
        <dbReference type="SAM" id="MobiDB-lite"/>
    </source>
</evidence>
<reference evidence="2" key="1">
    <citation type="submission" date="2019-04" db="EMBL/GenBank/DDBJ databases">
        <authorList>
            <person name="Alioto T."/>
            <person name="Alioto T."/>
        </authorList>
    </citation>
    <scope>NUCLEOTIDE SEQUENCE [LARGE SCALE GENOMIC DNA]</scope>
</reference>
<organism evidence="2 3">
    <name type="scientific">Marmota monax</name>
    <name type="common">Woodchuck</name>
    <dbReference type="NCBI Taxonomy" id="9995"/>
    <lineage>
        <taxon>Eukaryota</taxon>
        <taxon>Metazoa</taxon>
        <taxon>Chordata</taxon>
        <taxon>Craniata</taxon>
        <taxon>Vertebrata</taxon>
        <taxon>Euteleostomi</taxon>
        <taxon>Mammalia</taxon>
        <taxon>Eutheria</taxon>
        <taxon>Euarchontoglires</taxon>
        <taxon>Glires</taxon>
        <taxon>Rodentia</taxon>
        <taxon>Sciuromorpha</taxon>
        <taxon>Sciuridae</taxon>
        <taxon>Xerinae</taxon>
        <taxon>Marmotini</taxon>
        <taxon>Marmota</taxon>
    </lineage>
</organism>
<feature type="region of interest" description="Disordered" evidence="1">
    <location>
        <begin position="1"/>
        <end position="27"/>
    </location>
</feature>
<gene>
    <name evidence="2" type="ORF">MONAX_5E025530</name>
</gene>
<accession>A0A5E4B8P9</accession>